<evidence type="ECO:0000259" key="11">
    <source>
        <dbReference type="Pfam" id="PF22456"/>
    </source>
</evidence>
<feature type="domain" description="Peptidase M16 middle/third" evidence="10">
    <location>
        <begin position="430"/>
        <end position="717"/>
    </location>
</feature>
<dbReference type="InterPro" id="IPR011765">
    <property type="entry name" value="Pept_M16_N"/>
</dbReference>
<dbReference type="InterPro" id="IPR050626">
    <property type="entry name" value="Peptidase_M16"/>
</dbReference>
<dbReference type="Pfam" id="PF16187">
    <property type="entry name" value="Peptidase_M16_M"/>
    <property type="match status" value="1"/>
</dbReference>
<evidence type="ECO:0000259" key="9">
    <source>
        <dbReference type="Pfam" id="PF05193"/>
    </source>
</evidence>
<dbReference type="OrthoDB" id="952271at2759"/>
<dbReference type="AlphaFoldDB" id="A0A8S1SS01"/>
<comment type="caution">
    <text evidence="12">The sequence shown here is derived from an EMBL/GenBank/DDBJ whole genome shotgun (WGS) entry which is preliminary data.</text>
</comment>
<dbReference type="GO" id="GO:0005737">
    <property type="term" value="C:cytoplasm"/>
    <property type="evidence" value="ECO:0007669"/>
    <property type="project" value="UniProtKB-ARBA"/>
</dbReference>
<accession>A0A8S1SS01</accession>
<evidence type="ECO:0000256" key="2">
    <source>
        <dbReference type="ARBA" id="ARBA00022670"/>
    </source>
</evidence>
<evidence type="ECO:0000256" key="5">
    <source>
        <dbReference type="ARBA" id="ARBA00022833"/>
    </source>
</evidence>
<evidence type="ECO:0000256" key="3">
    <source>
        <dbReference type="ARBA" id="ARBA00022723"/>
    </source>
</evidence>
<sequence>MGSDNITIKLNVIIFDYAECNVLKSHFRSVQLFVLGGDVKHACVDLIKTDKKEGIFNNDIKSKQIKMIHKSTIDKRTFKSVTLSNSLLCLLISDPETEKSAAALNVDVGSLEDPVDRMGLAHFCEHMLFMGTDKYPNENEYQQYISKNAGQTNAFTSELNTNFFFSVANQALEGALDRFAQFFISPLFSDSCTEREMKAVDSEYNMNLQNDFWRKFQLFHNASLPGSQYNKFMIGNLKTLQFEDTRARLQEFHKRYYSSNVMKLVIYGSQPIETLEGWAQTYFEAIQNKNLAPPSYDAMPFDQTNLGQLIKYVPIKNQDHLEFIYIIDYLYPHYRSCPGKYLSHLIGHEGENSLLSLLIKEDLAQELSAGPSNTMKQFSEMTIRIKLTQKGLQQYLKVIQYVQEYIELLKQKGPQEWIFKEIQAIKQLEFDFLEKGEPFNYVCTLASRMQLYPIEDVLRSPYLMEQYQPELIQKITNQLTGDKLMMFLSSQTFSNQLGNKEEYFGTEYSQSKFHEDITSVFKIASNNISPKLNLPPQNIYIPEHTNVLPSQNGLPQFPELVLQNEQTDLWFKQDDRFQVPKTVIQLRINSIETGYGKLAKTEAIAKLWLALLKNHVREFNYLAEMAKIDATLQLAPNGLEISISGFSDSISRFVIGMFQKIISFKPEDYQDLYESTFVKITQELENFKRSQPYQQVHSLISVVLKEGSSFETQELLDQLTNITFDDVIHFSNNFLKRCRFEWLIMGNLVKEEAIKIAEKSLDLFKAKTLRYEQVLQIRPVMLNEQEICNYTYDLTEPTETNSGIIVHYQIGKSDLRTQLYNEILQTIMKTPFFAQLRTTEQLGYAVFSLLSDVRGIAGFTFLIQSNVKCPNYVQQRIRTFINENLNKQITEMTEQDFEQFKSSVKVQLLEKDYSLIKESARMWIEVQKHQRLFDRRAQQLNILDGIKLSEVQEYFKTYLIEKTKQFEIHAISPTHKKDQEEIKSESLIYNSSDKFKKRHGLYPDYFYQ</sequence>
<dbReference type="PANTHER" id="PTHR43690:SF18">
    <property type="entry name" value="INSULIN-DEGRADING ENZYME-RELATED"/>
    <property type="match status" value="1"/>
</dbReference>
<organism evidence="12 13">
    <name type="scientific">Paramecium octaurelia</name>
    <dbReference type="NCBI Taxonomy" id="43137"/>
    <lineage>
        <taxon>Eukaryota</taxon>
        <taxon>Sar</taxon>
        <taxon>Alveolata</taxon>
        <taxon>Ciliophora</taxon>
        <taxon>Intramacronucleata</taxon>
        <taxon>Oligohymenophorea</taxon>
        <taxon>Peniculida</taxon>
        <taxon>Parameciidae</taxon>
        <taxon>Paramecium</taxon>
    </lineage>
</organism>
<keyword evidence="4" id="KW-0378">Hydrolase</keyword>
<dbReference type="FunFam" id="3.30.830.10:FF:000165">
    <property type="entry name" value="Uncharacterized protein"/>
    <property type="match status" value="1"/>
</dbReference>
<reference evidence="12" key="1">
    <citation type="submission" date="2021-01" db="EMBL/GenBank/DDBJ databases">
        <authorList>
            <consortium name="Genoscope - CEA"/>
            <person name="William W."/>
        </authorList>
    </citation>
    <scope>NUCLEOTIDE SEQUENCE</scope>
</reference>
<dbReference type="PANTHER" id="PTHR43690">
    <property type="entry name" value="NARDILYSIN"/>
    <property type="match status" value="1"/>
</dbReference>
<dbReference type="Pfam" id="PF00675">
    <property type="entry name" value="Peptidase_M16"/>
    <property type="match status" value="1"/>
</dbReference>
<proteinExistence type="inferred from homology"/>
<evidence type="ECO:0000259" key="10">
    <source>
        <dbReference type="Pfam" id="PF16187"/>
    </source>
</evidence>
<evidence type="ECO:0008006" key="14">
    <source>
        <dbReference type="Google" id="ProtNLM"/>
    </source>
</evidence>
<comment type="similarity">
    <text evidence="1 7">Belongs to the peptidase M16 family.</text>
</comment>
<dbReference type="GO" id="GO:0004222">
    <property type="term" value="F:metalloendopeptidase activity"/>
    <property type="evidence" value="ECO:0007669"/>
    <property type="project" value="InterPro"/>
</dbReference>
<dbReference type="InterPro" id="IPR001431">
    <property type="entry name" value="Pept_M16_Zn_BS"/>
</dbReference>
<evidence type="ECO:0000313" key="13">
    <source>
        <dbReference type="Proteomes" id="UP000683925"/>
    </source>
</evidence>
<dbReference type="FunFam" id="3.30.830.10:FF:000005">
    <property type="entry name" value="nardilysin isoform X1"/>
    <property type="match status" value="1"/>
</dbReference>
<keyword evidence="2" id="KW-0645">Protease</keyword>
<keyword evidence="3" id="KW-0479">Metal-binding</keyword>
<keyword evidence="13" id="KW-1185">Reference proteome</keyword>
<evidence type="ECO:0000313" key="12">
    <source>
        <dbReference type="EMBL" id="CAD8143645.1"/>
    </source>
</evidence>
<dbReference type="GO" id="GO:0006508">
    <property type="term" value="P:proteolysis"/>
    <property type="evidence" value="ECO:0007669"/>
    <property type="project" value="UniProtKB-KW"/>
</dbReference>
<protein>
    <recommendedName>
        <fullName evidence="14">Insulin-degrading enzyme</fullName>
    </recommendedName>
</protein>
<dbReference type="Pfam" id="PF22456">
    <property type="entry name" value="PqqF-like_C_4"/>
    <property type="match status" value="1"/>
</dbReference>
<feature type="domain" description="Peptidase M16 N-terminal" evidence="8">
    <location>
        <begin position="90"/>
        <end position="220"/>
    </location>
</feature>
<keyword evidence="5" id="KW-0862">Zinc</keyword>
<keyword evidence="6" id="KW-0482">Metalloprotease</keyword>
<dbReference type="InterPro" id="IPR007863">
    <property type="entry name" value="Peptidase_M16_C"/>
</dbReference>
<evidence type="ECO:0000259" key="8">
    <source>
        <dbReference type="Pfam" id="PF00675"/>
    </source>
</evidence>
<evidence type="ECO:0000256" key="6">
    <source>
        <dbReference type="ARBA" id="ARBA00023049"/>
    </source>
</evidence>
<dbReference type="FunFam" id="3.30.830.10:FF:000189">
    <property type="entry name" value="Uncharacterized protein"/>
    <property type="match status" value="1"/>
</dbReference>
<dbReference type="InterPro" id="IPR054734">
    <property type="entry name" value="PqqF-like_C_4"/>
</dbReference>
<evidence type="ECO:0000256" key="1">
    <source>
        <dbReference type="ARBA" id="ARBA00007261"/>
    </source>
</evidence>
<dbReference type="Proteomes" id="UP000683925">
    <property type="component" value="Unassembled WGS sequence"/>
</dbReference>
<gene>
    <name evidence="12" type="ORF">POCTA_138.1.T0150141</name>
</gene>
<dbReference type="OMA" id="WIFDEMK"/>
<dbReference type="InterPro" id="IPR032632">
    <property type="entry name" value="Peptidase_M16_M"/>
</dbReference>
<name>A0A8S1SS01_PAROT</name>
<dbReference type="PROSITE" id="PS00143">
    <property type="entry name" value="INSULINASE"/>
    <property type="match status" value="1"/>
</dbReference>
<dbReference type="Pfam" id="PF05193">
    <property type="entry name" value="Peptidase_M16_C"/>
    <property type="match status" value="1"/>
</dbReference>
<feature type="domain" description="Peptidase M16 C-terminal" evidence="9">
    <location>
        <begin position="245"/>
        <end position="424"/>
    </location>
</feature>
<dbReference type="GO" id="GO:0046872">
    <property type="term" value="F:metal ion binding"/>
    <property type="evidence" value="ECO:0007669"/>
    <property type="project" value="UniProtKB-KW"/>
</dbReference>
<feature type="domain" description="Coenzyme PQQ synthesis protein F-like C-terminal lobe" evidence="11">
    <location>
        <begin position="824"/>
        <end position="923"/>
    </location>
</feature>
<evidence type="ECO:0000256" key="7">
    <source>
        <dbReference type="RuleBase" id="RU004447"/>
    </source>
</evidence>
<evidence type="ECO:0000256" key="4">
    <source>
        <dbReference type="ARBA" id="ARBA00022801"/>
    </source>
</evidence>
<dbReference type="EMBL" id="CAJJDP010000015">
    <property type="protein sequence ID" value="CAD8143645.1"/>
    <property type="molecule type" value="Genomic_DNA"/>
</dbReference>